<protein>
    <recommendedName>
        <fullName evidence="3">HhH-GPD domain-containing protein</fullName>
    </recommendedName>
</protein>
<dbReference type="EMBL" id="MELK01000002">
    <property type="protein sequence ID" value="OFW60503.1"/>
    <property type="molecule type" value="Genomic_DNA"/>
</dbReference>
<gene>
    <name evidence="1" type="ORF">A2Y75_06305</name>
</gene>
<dbReference type="Gene3D" id="1.10.340.30">
    <property type="entry name" value="Hypothetical protein, domain 2"/>
    <property type="match status" value="1"/>
</dbReference>
<accession>A0A1F2WUK6</accession>
<dbReference type="GO" id="GO:0006281">
    <property type="term" value="P:DNA repair"/>
    <property type="evidence" value="ECO:0007669"/>
    <property type="project" value="InterPro"/>
</dbReference>
<reference evidence="1 2" key="1">
    <citation type="journal article" date="2016" name="Nat. Commun.">
        <title>Thousands of microbial genomes shed light on interconnected biogeochemical processes in an aquifer system.</title>
        <authorList>
            <person name="Anantharaman K."/>
            <person name="Brown C.T."/>
            <person name="Hug L.A."/>
            <person name="Sharon I."/>
            <person name="Castelle C.J."/>
            <person name="Probst A.J."/>
            <person name="Thomas B.C."/>
            <person name="Singh A."/>
            <person name="Wilkins M.J."/>
            <person name="Karaoz U."/>
            <person name="Brodie E.L."/>
            <person name="Williams K.H."/>
            <person name="Hubbard S.S."/>
            <person name="Banfield J.F."/>
        </authorList>
    </citation>
    <scope>NUCLEOTIDE SEQUENCE [LARGE SCALE GENOMIC DNA]</scope>
</reference>
<evidence type="ECO:0000313" key="2">
    <source>
        <dbReference type="Proteomes" id="UP000177876"/>
    </source>
</evidence>
<dbReference type="Proteomes" id="UP000177876">
    <property type="component" value="Unassembled WGS sequence"/>
</dbReference>
<evidence type="ECO:0000313" key="1">
    <source>
        <dbReference type="EMBL" id="OFW60503.1"/>
    </source>
</evidence>
<comment type="caution">
    <text evidence="1">The sequence shown here is derived from an EMBL/GenBank/DDBJ whole genome shotgun (WGS) entry which is preliminary data.</text>
</comment>
<dbReference type="InterPro" id="IPR011257">
    <property type="entry name" value="DNA_glycosylase"/>
</dbReference>
<dbReference type="PANTHER" id="PTHR10242">
    <property type="entry name" value="8-OXOGUANINE DNA GLYCOSYLASE"/>
    <property type="match status" value="1"/>
</dbReference>
<sequence>MASRTRELSAVTEFEVNIPEPFDFDLTVSKPAGWSWSSPGEQYHEGVIWAGFYMPDGPVGLKLRRPRTKVKVTLFSSNILGSADIGYLRRAVEHGLGKDVALDSFYKFASREPILAKAVADLYGMRPGRLDDIFGRVILAISLQMAQLRRSRAMMDDILNYYGTRLLFDGQSVTLWPSIRRIAELSEGELRTRANMGYRAKLLHSAALYLLEHPISMLELDEMDEEEARRTVRRIPGVGEYSAGIVVGRSSAPLDAWSVIIMSELLRGTTPDKPRQDIGAMNALIKERWGKWGWLSFVYILNDLTSLSQIYNLSRLT</sequence>
<evidence type="ECO:0008006" key="3">
    <source>
        <dbReference type="Google" id="ProtNLM"/>
    </source>
</evidence>
<dbReference type="SUPFAM" id="SSF48150">
    <property type="entry name" value="DNA-glycosylase"/>
    <property type="match status" value="1"/>
</dbReference>
<dbReference type="InterPro" id="IPR052054">
    <property type="entry name" value="Oxidative_DNA_repair_enzyme"/>
</dbReference>
<dbReference type="PANTHER" id="PTHR10242:SF2">
    <property type="entry name" value="N-GLYCOSYLASE_DNA LYASE"/>
    <property type="match status" value="1"/>
</dbReference>
<dbReference type="AlphaFoldDB" id="A0A1F2WUK6"/>
<name>A0A1F2WUK6_9ACTN</name>
<dbReference type="STRING" id="1797197.A2Y75_06305"/>
<dbReference type="GO" id="GO:0003824">
    <property type="term" value="F:catalytic activity"/>
    <property type="evidence" value="ECO:0007669"/>
    <property type="project" value="InterPro"/>
</dbReference>
<organism evidence="1 2">
    <name type="scientific">Candidatus Solincola sediminis</name>
    <dbReference type="NCBI Taxonomy" id="1797199"/>
    <lineage>
        <taxon>Bacteria</taxon>
        <taxon>Bacillati</taxon>
        <taxon>Actinomycetota</taxon>
        <taxon>Candidatus Geothermincolia</taxon>
        <taxon>Candidatus Geothermincolales</taxon>
        <taxon>Candidatus Geothermincolaceae</taxon>
        <taxon>Candidatus Solincola</taxon>
    </lineage>
</organism>
<proteinExistence type="predicted"/>